<keyword evidence="1" id="KW-1133">Transmembrane helix</keyword>
<dbReference type="PANTHER" id="PTHR12224">
    <property type="entry name" value="BETA-1,4-MANNOSYL-GLYCOPROTEIN BETA-1,4-N-ACETYLGLUCOSAMINYL-TRANSFERASE"/>
    <property type="match status" value="1"/>
</dbReference>
<organism evidence="2 3">
    <name type="scientific">Halocaridina rubra</name>
    <name type="common">Hawaiian red shrimp</name>
    <dbReference type="NCBI Taxonomy" id="373956"/>
    <lineage>
        <taxon>Eukaryota</taxon>
        <taxon>Metazoa</taxon>
        <taxon>Ecdysozoa</taxon>
        <taxon>Arthropoda</taxon>
        <taxon>Crustacea</taxon>
        <taxon>Multicrustacea</taxon>
        <taxon>Malacostraca</taxon>
        <taxon>Eumalacostraca</taxon>
        <taxon>Eucarida</taxon>
        <taxon>Decapoda</taxon>
        <taxon>Pleocyemata</taxon>
        <taxon>Caridea</taxon>
        <taxon>Atyoidea</taxon>
        <taxon>Atyidae</taxon>
        <taxon>Halocaridina</taxon>
    </lineage>
</organism>
<dbReference type="AlphaFoldDB" id="A0AAN9A8H0"/>
<comment type="caution">
    <text evidence="2">The sequence shown here is derived from an EMBL/GenBank/DDBJ whole genome shotgun (WGS) entry which is preliminary data.</text>
</comment>
<keyword evidence="2" id="KW-0808">Transferase</keyword>
<reference evidence="2 3" key="1">
    <citation type="submission" date="2023-11" db="EMBL/GenBank/DDBJ databases">
        <title>Halocaridina rubra genome assembly.</title>
        <authorList>
            <person name="Smith C."/>
        </authorList>
    </citation>
    <scope>NUCLEOTIDE SEQUENCE [LARGE SCALE GENOMIC DNA]</scope>
    <source>
        <strain evidence="2">EP-1</strain>
        <tissue evidence="2">Whole</tissue>
    </source>
</reference>
<evidence type="ECO:0000256" key="1">
    <source>
        <dbReference type="SAM" id="Phobius"/>
    </source>
</evidence>
<dbReference type="GO" id="GO:0016020">
    <property type="term" value="C:membrane"/>
    <property type="evidence" value="ECO:0007669"/>
    <property type="project" value="InterPro"/>
</dbReference>
<dbReference type="Proteomes" id="UP001381693">
    <property type="component" value="Unassembled WGS sequence"/>
</dbReference>
<keyword evidence="2" id="KW-0328">Glycosyltransferase</keyword>
<feature type="transmembrane region" description="Helical" evidence="1">
    <location>
        <begin position="21"/>
        <end position="43"/>
    </location>
</feature>
<accession>A0AAN9A8H0</accession>
<keyword evidence="1" id="KW-0472">Membrane</keyword>
<evidence type="ECO:0000313" key="3">
    <source>
        <dbReference type="Proteomes" id="UP001381693"/>
    </source>
</evidence>
<dbReference type="GO" id="GO:0003830">
    <property type="term" value="F:beta-1,4-mannosylglycoprotein 4-beta-N-acetylglucosaminyltransferase activity"/>
    <property type="evidence" value="ECO:0007669"/>
    <property type="project" value="UniProtKB-EC"/>
</dbReference>
<dbReference type="InterPro" id="IPR006813">
    <property type="entry name" value="Glyco_trans_17"/>
</dbReference>
<name>A0AAN9A8H0_HALRR</name>
<keyword evidence="3" id="KW-1185">Reference proteome</keyword>
<dbReference type="Pfam" id="PF04724">
    <property type="entry name" value="Glyco_transf_17"/>
    <property type="match status" value="1"/>
</dbReference>
<dbReference type="EMBL" id="JAXCGZ010001971">
    <property type="protein sequence ID" value="KAK7084816.1"/>
    <property type="molecule type" value="Genomic_DNA"/>
</dbReference>
<evidence type="ECO:0000313" key="2">
    <source>
        <dbReference type="EMBL" id="KAK7084816.1"/>
    </source>
</evidence>
<gene>
    <name evidence="2" type="primary">MGAT3_1</name>
    <name evidence="2" type="ORF">SK128_005771</name>
</gene>
<dbReference type="GO" id="GO:0006044">
    <property type="term" value="P:N-acetylglucosamine metabolic process"/>
    <property type="evidence" value="ECO:0007669"/>
    <property type="project" value="TreeGrafter"/>
</dbReference>
<protein>
    <submittedName>
        <fullName evidence="2">Beta-1,4-mannosyl-glycoprotein 4-beta-N-acetylglucosaminyltransferase</fullName>
        <ecNumber evidence="2">2.4.1.144</ecNumber>
    </submittedName>
</protein>
<keyword evidence="1" id="KW-0812">Transmembrane</keyword>
<proteinExistence type="predicted"/>
<dbReference type="PANTHER" id="PTHR12224:SF0">
    <property type="entry name" value="BETA-1,4-MANNOSYL-GLYCOPROTEIN 4-BETA-N-ACETYLGLUCOSAMINYLTRANSFERASE"/>
    <property type="match status" value="1"/>
</dbReference>
<sequence length="501" mass="58892">MKICRCWTGKKMECYRFKFCKCVLLLILLQTIVILGINLLSFLRGNNTLIRSLALLETFSTNSTGHVYNASIIYLGNSTTFDRNYLEIVKNYKFKEYKTNKPRKYFIKDNQRKYFISIGKTHMCFLQGTDILKTRQTSNDSQCVCKPYYYGRDCGIPEAAWFGMYYKIYPNTTLRPRSVPRRVINGLPVNHEFAMFEARIHELNDIVDVFLIAESNYTAHGDHKELLFIKRFQEGYMARYQEKIVHVKLDYFSERAKADGWYADSYIRTFMGQKGLSLIEGLRDDDLFVLSDADELPSKEIITFLKVYDGYPEPIGFAMRWNIFNFHWLSSYNMFGTGSYEHLSTVYAVATIGFLEKVLDYDAFHIRKVQAWKEEKLVTRLVEYTKDHWVQEWVAGKPGHYAGWHCSWCFSPQGIVRKLDSAQANDKPRWGDYPSKKDHAYILSLMTQGRWFNDIDTYLAVTNSQERFYAPSYFLENPQEYRSILYHPNHPSNLGKEWKPP</sequence>
<dbReference type="EC" id="2.4.1.144" evidence="2"/>